<accession>N6W5G5</accession>
<dbReference type="HOGENOM" id="CLU_128594_0_0_11"/>
<keyword evidence="5" id="KW-1185">Reference proteome</keyword>
<reference evidence="4 5" key="1">
    <citation type="submission" date="2013-03" db="EMBL/GenBank/DDBJ databases">
        <title>Reference genome for the Human Microbiome Project.</title>
        <authorList>
            <person name="Aqrawi P."/>
            <person name="Ayvaz T."/>
            <person name="Bess C."/>
            <person name="Blankenburg K."/>
            <person name="Coyle M."/>
            <person name="Deng J."/>
            <person name="Forbes L."/>
            <person name="Fowler G."/>
            <person name="Francisco L."/>
            <person name="Fu Q."/>
            <person name="Gibbs R."/>
            <person name="Gross S."/>
            <person name="Gubbala S."/>
            <person name="Hale W."/>
            <person name="Hemphill L."/>
            <person name="Highlander S."/>
            <person name="Hirani K."/>
            <person name="Jackson L."/>
            <person name="Jakkamsetti A."/>
            <person name="Javaid M."/>
            <person name="Jayaseelan J.C."/>
            <person name="Jiang H."/>
            <person name="Joshi V."/>
            <person name="Korchina V."/>
            <person name="Kovar C."/>
            <person name="Lara F."/>
            <person name="Lee S."/>
            <person name="Liu Y."/>
            <person name="Mata R."/>
            <person name="Mathew T."/>
            <person name="Munidasa M."/>
            <person name="Muzny D."/>
            <person name="Nazareth L."/>
            <person name="Ngo R."/>
            <person name="Nguyen L."/>
            <person name="Nguyen N."/>
            <person name="Okwuonu G."/>
            <person name="Ongeri F."/>
            <person name="Palculict T."/>
            <person name="Patil S."/>
            <person name="Petrosino J."/>
            <person name="Pham C."/>
            <person name="Pham P."/>
            <person name="Pu L.-L."/>
            <person name="Qin X."/>
            <person name="Qu J."/>
            <person name="Reid J."/>
            <person name="Ross M."/>
            <person name="Ruth R."/>
            <person name="Saada N."/>
            <person name="San Lucas F."/>
            <person name="Santibanez J."/>
            <person name="Shang Y."/>
            <person name="Simmons D."/>
            <person name="Song X.-Z."/>
            <person name="Tang L.-Y."/>
            <person name="Thornton R."/>
            <person name="Warren J."/>
            <person name="Weissenberger G."/>
            <person name="Wilczek-Boney K."/>
            <person name="Worley K."/>
            <person name="Youmans B."/>
            <person name="Zhang J."/>
            <person name="Zhang L."/>
            <person name="Zhao Z."/>
            <person name="Zhou C."/>
            <person name="Zhu D."/>
            <person name="Zhu Y."/>
        </authorList>
    </citation>
    <scope>NUCLEOTIDE SEQUENCE [LARGE SCALE GENOMIC DNA]</scope>
    <source>
        <strain evidence="4 5">F0333</strain>
    </source>
</reference>
<dbReference type="PANTHER" id="PTHR43877">
    <property type="entry name" value="AMINOALKYLPHOSPHONATE N-ACETYLTRANSFERASE-RELATED-RELATED"/>
    <property type="match status" value="1"/>
</dbReference>
<evidence type="ECO:0000256" key="2">
    <source>
        <dbReference type="ARBA" id="ARBA00023315"/>
    </source>
</evidence>
<dbReference type="eggNOG" id="COG0456">
    <property type="taxonomic scope" value="Bacteria"/>
</dbReference>
<dbReference type="STRING" id="888050.HMPREF9004_1625"/>
<dbReference type="GO" id="GO:0016747">
    <property type="term" value="F:acyltransferase activity, transferring groups other than amino-acyl groups"/>
    <property type="evidence" value="ECO:0007669"/>
    <property type="project" value="InterPro"/>
</dbReference>
<dbReference type="Pfam" id="PF00583">
    <property type="entry name" value="Acetyltransf_1"/>
    <property type="match status" value="1"/>
</dbReference>
<dbReference type="EMBL" id="AQHZ01000024">
    <property type="protein sequence ID" value="ENO17715.1"/>
    <property type="molecule type" value="Genomic_DNA"/>
</dbReference>
<dbReference type="InterPro" id="IPR050832">
    <property type="entry name" value="Bact_Acetyltransf"/>
</dbReference>
<evidence type="ECO:0000259" key="3">
    <source>
        <dbReference type="PROSITE" id="PS51186"/>
    </source>
</evidence>
<dbReference type="EC" id="2.3.1.-" evidence="4"/>
<comment type="caution">
    <text evidence="4">The sequence shown here is derived from an EMBL/GenBank/DDBJ whole genome shotgun (WGS) entry which is preliminary data.</text>
</comment>
<protein>
    <submittedName>
        <fullName evidence="4">N-acetyltransferase Ats1</fullName>
        <ecNumber evidence="4">2.3.1.-</ecNumber>
    </submittedName>
</protein>
<gene>
    <name evidence="4" type="ORF">HMPREF9004_1625</name>
</gene>
<dbReference type="SUPFAM" id="SSF55729">
    <property type="entry name" value="Acyl-CoA N-acyltransferases (Nat)"/>
    <property type="match status" value="1"/>
</dbReference>
<dbReference type="InterPro" id="IPR016181">
    <property type="entry name" value="Acyl_CoA_acyltransferase"/>
</dbReference>
<organism evidence="4 5">
    <name type="scientific">Schaalia cardiffensis F0333</name>
    <dbReference type="NCBI Taxonomy" id="888050"/>
    <lineage>
        <taxon>Bacteria</taxon>
        <taxon>Bacillati</taxon>
        <taxon>Actinomycetota</taxon>
        <taxon>Actinomycetes</taxon>
        <taxon>Actinomycetales</taxon>
        <taxon>Actinomycetaceae</taxon>
        <taxon>Schaalia</taxon>
    </lineage>
</organism>
<dbReference type="PATRIC" id="fig|888050.3.peg.1561"/>
<keyword evidence="2 4" id="KW-0012">Acyltransferase</keyword>
<dbReference type="AlphaFoldDB" id="N6W5G5"/>
<name>N6W5G5_9ACTO</name>
<dbReference type="CDD" id="cd04301">
    <property type="entry name" value="NAT_SF"/>
    <property type="match status" value="1"/>
</dbReference>
<keyword evidence="1 4" id="KW-0808">Transferase</keyword>
<feature type="domain" description="N-acetyltransferase" evidence="3">
    <location>
        <begin position="22"/>
        <end position="163"/>
    </location>
</feature>
<dbReference type="RefSeq" id="WP_005964230.1">
    <property type="nucleotide sequence ID" value="NZ_CP040505.1"/>
</dbReference>
<evidence type="ECO:0000313" key="5">
    <source>
        <dbReference type="Proteomes" id="UP000013015"/>
    </source>
</evidence>
<dbReference type="Gene3D" id="3.40.630.30">
    <property type="match status" value="1"/>
</dbReference>
<dbReference type="InterPro" id="IPR000182">
    <property type="entry name" value="GNAT_dom"/>
</dbReference>
<dbReference type="PROSITE" id="PS51186">
    <property type="entry name" value="GNAT"/>
    <property type="match status" value="1"/>
</dbReference>
<sequence>MEQRTLHAPVNALTDVDRPAGVEIATLTRYDIPVLAVLTLDAYGDPTTAEALLETSEELRLTFDGAFGPTTEDSFVGAWDGGTLVGAILVVRESPWDDAPDGPFVVDLVIDPEYRRRGIATALIAEVASRCKDWGFDSLALRIDGRHSGAAELYDDLGFEEID</sequence>
<dbReference type="OrthoDB" id="3252279at2"/>
<dbReference type="Proteomes" id="UP000013015">
    <property type="component" value="Unassembled WGS sequence"/>
</dbReference>
<dbReference type="PANTHER" id="PTHR43877:SF2">
    <property type="entry name" value="AMINOALKYLPHOSPHONATE N-ACETYLTRANSFERASE-RELATED"/>
    <property type="match status" value="1"/>
</dbReference>
<evidence type="ECO:0000256" key="1">
    <source>
        <dbReference type="ARBA" id="ARBA00022679"/>
    </source>
</evidence>
<evidence type="ECO:0000313" key="4">
    <source>
        <dbReference type="EMBL" id="ENO17715.1"/>
    </source>
</evidence>
<proteinExistence type="predicted"/>